<dbReference type="InterPro" id="IPR000297">
    <property type="entry name" value="PPIase_PpiC"/>
</dbReference>
<dbReference type="InterPro" id="IPR046357">
    <property type="entry name" value="PPIase_dom_sf"/>
</dbReference>
<dbReference type="SUPFAM" id="SSF109998">
    <property type="entry name" value="Triger factor/SurA peptide-binding domain-like"/>
    <property type="match status" value="1"/>
</dbReference>
<dbReference type="PANTHER" id="PTHR47245:SF2">
    <property type="entry name" value="PEPTIDYL-PROLYL CIS-TRANS ISOMERASE HP_0175-RELATED"/>
    <property type="match status" value="1"/>
</dbReference>
<evidence type="ECO:0000313" key="5">
    <source>
        <dbReference type="Proteomes" id="UP000657006"/>
    </source>
</evidence>
<feature type="region of interest" description="Disordered" evidence="2">
    <location>
        <begin position="1"/>
        <end position="32"/>
    </location>
</feature>
<accession>A0A926I120</accession>
<comment type="caution">
    <text evidence="4">The sequence shown here is derived from an EMBL/GenBank/DDBJ whole genome shotgun (WGS) entry which is preliminary data.</text>
</comment>
<feature type="region of interest" description="Disordered" evidence="2">
    <location>
        <begin position="295"/>
        <end position="319"/>
    </location>
</feature>
<protein>
    <submittedName>
        <fullName evidence="4">Peptidylprolyl isomerase</fullName>
    </submittedName>
</protein>
<keyword evidence="1" id="KW-0697">Rotamase</keyword>
<feature type="domain" description="PpiC" evidence="3">
    <location>
        <begin position="373"/>
        <end position="479"/>
    </location>
</feature>
<feature type="compositionally biased region" description="Basic and acidic residues" evidence="2">
    <location>
        <begin position="1"/>
        <end position="12"/>
    </location>
</feature>
<organism evidence="4 5">
    <name type="scientific">Bianquea renquensis</name>
    <dbReference type="NCBI Taxonomy" id="2763661"/>
    <lineage>
        <taxon>Bacteria</taxon>
        <taxon>Bacillati</taxon>
        <taxon>Bacillota</taxon>
        <taxon>Clostridia</taxon>
        <taxon>Eubacteriales</taxon>
        <taxon>Bianqueaceae</taxon>
        <taxon>Bianquea</taxon>
    </lineage>
</organism>
<feature type="compositionally biased region" description="Basic residues" evidence="2">
    <location>
        <begin position="13"/>
        <end position="32"/>
    </location>
</feature>
<dbReference type="Proteomes" id="UP000657006">
    <property type="component" value="Unassembled WGS sequence"/>
</dbReference>
<dbReference type="InterPro" id="IPR050245">
    <property type="entry name" value="PrsA_foldase"/>
</dbReference>
<keyword evidence="5" id="KW-1185">Reference proteome</keyword>
<keyword evidence="1 4" id="KW-0413">Isomerase</keyword>
<evidence type="ECO:0000259" key="3">
    <source>
        <dbReference type="PROSITE" id="PS50198"/>
    </source>
</evidence>
<name>A0A926I120_9FIRM</name>
<dbReference type="PANTHER" id="PTHR47245">
    <property type="entry name" value="PEPTIDYLPROLYL ISOMERASE"/>
    <property type="match status" value="1"/>
</dbReference>
<evidence type="ECO:0000256" key="2">
    <source>
        <dbReference type="SAM" id="MobiDB-lite"/>
    </source>
</evidence>
<dbReference type="RefSeq" id="WP_177715608.1">
    <property type="nucleotide sequence ID" value="NZ_JACRSQ010000012.1"/>
</dbReference>
<dbReference type="AlphaFoldDB" id="A0A926I120"/>
<dbReference type="GO" id="GO:0003755">
    <property type="term" value="F:peptidyl-prolyl cis-trans isomerase activity"/>
    <property type="evidence" value="ECO:0007669"/>
    <property type="project" value="UniProtKB-KW"/>
</dbReference>
<dbReference type="PROSITE" id="PS50198">
    <property type="entry name" value="PPIC_PPIASE_2"/>
    <property type="match status" value="1"/>
</dbReference>
<dbReference type="EMBL" id="JACRSQ010000012">
    <property type="protein sequence ID" value="MBC8543769.1"/>
    <property type="molecule type" value="Genomic_DNA"/>
</dbReference>
<dbReference type="Pfam" id="PF13616">
    <property type="entry name" value="Rotamase_3"/>
    <property type="match status" value="1"/>
</dbReference>
<proteinExistence type="predicted"/>
<dbReference type="InterPro" id="IPR027304">
    <property type="entry name" value="Trigger_fact/SurA_dom_sf"/>
</dbReference>
<dbReference type="SUPFAM" id="SSF54534">
    <property type="entry name" value="FKBP-like"/>
    <property type="match status" value="1"/>
</dbReference>
<dbReference type="Gene3D" id="3.10.50.40">
    <property type="match status" value="1"/>
</dbReference>
<sequence>MSDTNSKIEKRKAEARKRQAKLKRREKRKLKPSTRRHLITGICIALVCIVAGGLFFTGTATARRVISAVKIGDVNISSAEYSYYYRTAFSNYYTTMASYFGEQYVGIDLTKPLSSQKYSDNTTYADYFSQSAVQQLTQIVVLSEEAKAAGFTMPEDEQASVDSLLQQIEENAESEKLSLDKYVAKTYGKGMNYELLKKIVEREYLANAYRTEKIGEPSYDEAQLESYYAENKDQFAMVDIRYQAFNKVEATDSTEGKTIEEAKAEAEAFLAKATDEEGFAQAALELAKEKAAALAAEDSSNSGSDDSAEETEVTETTLHTATKKSSLTSVDANVSNWAFAEGRVAGDKTVLENASQTGYYVVYLVEPEYRYEEKTVNVRHILIKAEEGAAQDVKDEAKAKAEDILEQWKAGAATEESFAELAKEFSEDGNAAEGGLYEDVNNGYMVDSFNDWIFDQSRKPGDTGIVETEYGYHVMYYVSDSAPYWQVQVENAMRTADYNTFYEGVADQYKVKTKWLGVQLREEPY</sequence>
<evidence type="ECO:0000313" key="4">
    <source>
        <dbReference type="EMBL" id="MBC8543769.1"/>
    </source>
</evidence>
<reference evidence="4" key="1">
    <citation type="submission" date="2020-08" db="EMBL/GenBank/DDBJ databases">
        <title>Genome public.</title>
        <authorList>
            <person name="Liu C."/>
            <person name="Sun Q."/>
        </authorList>
    </citation>
    <scope>NUCLEOTIDE SEQUENCE</scope>
    <source>
        <strain evidence="4">NSJ-32</strain>
    </source>
</reference>
<evidence type="ECO:0000256" key="1">
    <source>
        <dbReference type="PROSITE-ProRule" id="PRU00278"/>
    </source>
</evidence>
<gene>
    <name evidence="4" type="ORF">H8730_09440</name>
</gene>